<accession>A0A5B1CMU3</accession>
<proteinExistence type="predicted"/>
<evidence type="ECO:0000256" key="5">
    <source>
        <dbReference type="ARBA" id="ARBA00022985"/>
    </source>
</evidence>
<keyword evidence="7 8" id="KW-0472">Membrane</keyword>
<evidence type="ECO:0000256" key="6">
    <source>
        <dbReference type="ARBA" id="ARBA00022989"/>
    </source>
</evidence>
<dbReference type="EC" id="2.4.2.53" evidence="10"/>
<keyword evidence="3 10" id="KW-0808">Transferase</keyword>
<feature type="domain" description="Glycosyltransferase 2-like" evidence="9">
    <location>
        <begin position="3"/>
        <end position="165"/>
    </location>
</feature>
<sequence length="326" mass="36134">MVSFVVPVFNEQDSIADLVQQISQVCQRSDIRHEVVLIDDGSTDESWKVIQAACAECDEVSGIRFRRNFGKADALQAGIQASVGKIVITMDADLQDDPAEVPRFLESMNQGLDLVSGWKKVRHDPWHKLMPSLAFNKLVSWLTGVKLHDHNCGFKAYRREIFDEVTLYGERHRFVPVLAAAKGWKVGEIEVKHHARKFGHSKYGVSRLVKGFLDLMTVHLLTGYSSRPFHLIGSIGLLCFAAGGLGIVYLSVIRLLSHWSDSMVNVHLHQTAVFYYCILAVLLGAQFLTTGLLAELIVSRTTTQGSAFSVAEKVGRLASDEGDHSA</sequence>
<keyword evidence="6 8" id="KW-1133">Transmembrane helix</keyword>
<dbReference type="Gene3D" id="3.90.550.10">
    <property type="entry name" value="Spore Coat Polysaccharide Biosynthesis Protein SpsA, Chain A"/>
    <property type="match status" value="1"/>
</dbReference>
<dbReference type="AlphaFoldDB" id="A0A5B1CMU3"/>
<comment type="caution">
    <text evidence="10">The sequence shown here is derived from an EMBL/GenBank/DDBJ whole genome shotgun (WGS) entry which is preliminary data.</text>
</comment>
<evidence type="ECO:0000313" key="11">
    <source>
        <dbReference type="Proteomes" id="UP000322699"/>
    </source>
</evidence>
<dbReference type="CDD" id="cd04187">
    <property type="entry name" value="DPM1_like_bac"/>
    <property type="match status" value="1"/>
</dbReference>
<evidence type="ECO:0000256" key="2">
    <source>
        <dbReference type="ARBA" id="ARBA00022676"/>
    </source>
</evidence>
<dbReference type="SUPFAM" id="SSF53448">
    <property type="entry name" value="Nucleotide-diphospho-sugar transferases"/>
    <property type="match status" value="1"/>
</dbReference>
<feature type="transmembrane region" description="Helical" evidence="8">
    <location>
        <begin position="229"/>
        <end position="253"/>
    </location>
</feature>
<dbReference type="InterPro" id="IPR001173">
    <property type="entry name" value="Glyco_trans_2-like"/>
</dbReference>
<reference evidence="10 11" key="1">
    <citation type="submission" date="2019-08" db="EMBL/GenBank/DDBJ databases">
        <title>Deep-cultivation of Planctomycetes and their phenomic and genomic characterization uncovers novel biology.</title>
        <authorList>
            <person name="Wiegand S."/>
            <person name="Jogler M."/>
            <person name="Boedeker C."/>
            <person name="Pinto D."/>
            <person name="Vollmers J."/>
            <person name="Rivas-Marin E."/>
            <person name="Kohn T."/>
            <person name="Peeters S.H."/>
            <person name="Heuer A."/>
            <person name="Rast P."/>
            <person name="Oberbeckmann S."/>
            <person name="Bunk B."/>
            <person name="Jeske O."/>
            <person name="Meyerdierks A."/>
            <person name="Storesund J.E."/>
            <person name="Kallscheuer N."/>
            <person name="Luecker S."/>
            <person name="Lage O.M."/>
            <person name="Pohl T."/>
            <person name="Merkel B.J."/>
            <person name="Hornburger P."/>
            <person name="Mueller R.-W."/>
            <person name="Bruemmer F."/>
            <person name="Labrenz M."/>
            <person name="Spormann A.M."/>
            <person name="Op Den Camp H."/>
            <person name="Overmann J."/>
            <person name="Amann R."/>
            <person name="Jetten M.S.M."/>
            <person name="Mascher T."/>
            <person name="Medema M.H."/>
            <person name="Devos D.P."/>
            <person name="Kaster A.-K."/>
            <person name="Ovreas L."/>
            <person name="Rohde M."/>
            <person name="Galperin M.Y."/>
            <person name="Jogler C."/>
        </authorList>
    </citation>
    <scope>NUCLEOTIDE SEQUENCE [LARGE SCALE GENOMIC DNA]</scope>
    <source>
        <strain evidence="10 11">LF1</strain>
    </source>
</reference>
<evidence type="ECO:0000256" key="3">
    <source>
        <dbReference type="ARBA" id="ARBA00022679"/>
    </source>
</evidence>
<evidence type="ECO:0000259" key="9">
    <source>
        <dbReference type="Pfam" id="PF00535"/>
    </source>
</evidence>
<dbReference type="PANTHER" id="PTHR48090">
    <property type="entry name" value="UNDECAPRENYL-PHOSPHATE 4-DEOXY-4-FORMAMIDO-L-ARABINOSE TRANSFERASE-RELATED"/>
    <property type="match status" value="1"/>
</dbReference>
<feature type="transmembrane region" description="Helical" evidence="8">
    <location>
        <begin position="273"/>
        <end position="298"/>
    </location>
</feature>
<dbReference type="GO" id="GO:0005886">
    <property type="term" value="C:plasma membrane"/>
    <property type="evidence" value="ECO:0007669"/>
    <property type="project" value="TreeGrafter"/>
</dbReference>
<dbReference type="RefSeq" id="WP_068263124.1">
    <property type="nucleotide sequence ID" value="NZ_LWSK01000043.1"/>
</dbReference>
<dbReference type="PANTHER" id="PTHR48090:SF3">
    <property type="entry name" value="UNDECAPRENYL-PHOSPHATE 4-DEOXY-4-FORMAMIDO-L-ARABINOSE TRANSFERASE"/>
    <property type="match status" value="1"/>
</dbReference>
<dbReference type="InterPro" id="IPR029044">
    <property type="entry name" value="Nucleotide-diphossugar_trans"/>
</dbReference>
<evidence type="ECO:0000256" key="4">
    <source>
        <dbReference type="ARBA" id="ARBA00022692"/>
    </source>
</evidence>
<keyword evidence="4 8" id="KW-0812">Transmembrane</keyword>
<evidence type="ECO:0000256" key="1">
    <source>
        <dbReference type="ARBA" id="ARBA00022475"/>
    </source>
</evidence>
<evidence type="ECO:0000313" key="10">
    <source>
        <dbReference type="EMBL" id="KAA1261621.1"/>
    </source>
</evidence>
<evidence type="ECO:0000256" key="7">
    <source>
        <dbReference type="ARBA" id="ARBA00023136"/>
    </source>
</evidence>
<keyword evidence="1" id="KW-1003">Cell membrane</keyword>
<keyword evidence="2 10" id="KW-0328">Glycosyltransferase</keyword>
<protein>
    <submittedName>
        <fullName evidence="10">Undecaprenyl-phosphate 4-deoxy-4-formamido-L-arabinose transferase</fullName>
        <ecNumber evidence="10">2.4.2.53</ecNumber>
    </submittedName>
</protein>
<dbReference type="GO" id="GO:0099621">
    <property type="term" value="F:undecaprenyl-phosphate 4-deoxy-4-formamido-L-arabinose transferase activity"/>
    <property type="evidence" value="ECO:0007669"/>
    <property type="project" value="UniProtKB-EC"/>
</dbReference>
<keyword evidence="11" id="KW-1185">Reference proteome</keyword>
<name>A0A5B1CMU3_9BACT</name>
<evidence type="ECO:0000256" key="8">
    <source>
        <dbReference type="SAM" id="Phobius"/>
    </source>
</evidence>
<dbReference type="EMBL" id="VRLW01000001">
    <property type="protein sequence ID" value="KAA1261621.1"/>
    <property type="molecule type" value="Genomic_DNA"/>
</dbReference>
<gene>
    <name evidence="10" type="primary">arnC_3</name>
    <name evidence="10" type="ORF">LF1_41720</name>
</gene>
<keyword evidence="5" id="KW-0448">Lipopolysaccharide biosynthesis</keyword>
<dbReference type="Pfam" id="PF00535">
    <property type="entry name" value="Glycos_transf_2"/>
    <property type="match status" value="1"/>
</dbReference>
<dbReference type="InterPro" id="IPR050256">
    <property type="entry name" value="Glycosyltransferase_2"/>
</dbReference>
<dbReference type="GO" id="GO:0009103">
    <property type="term" value="P:lipopolysaccharide biosynthetic process"/>
    <property type="evidence" value="ECO:0007669"/>
    <property type="project" value="UniProtKB-KW"/>
</dbReference>
<dbReference type="OrthoDB" id="9807778at2"/>
<dbReference type="Proteomes" id="UP000322699">
    <property type="component" value="Unassembled WGS sequence"/>
</dbReference>
<organism evidence="10 11">
    <name type="scientific">Rubripirellula obstinata</name>
    <dbReference type="NCBI Taxonomy" id="406547"/>
    <lineage>
        <taxon>Bacteria</taxon>
        <taxon>Pseudomonadati</taxon>
        <taxon>Planctomycetota</taxon>
        <taxon>Planctomycetia</taxon>
        <taxon>Pirellulales</taxon>
        <taxon>Pirellulaceae</taxon>
        <taxon>Rubripirellula</taxon>
    </lineage>
</organism>